<protein>
    <submittedName>
        <fullName evidence="1">Uncharacterized protein</fullName>
    </submittedName>
</protein>
<sequence length="145" mass="15125">MEIDAAFKADAQFAHACEPGMGALDDPAMTAQPVVARDPLACDPRNDAALLEEGATAVDVVSLVGVQFVWPTSQAPWFATTGLPPIGGKASINSSNTTESCRLAPVTHTAKGMPLRSTIRCRLLPSLPRSVGFGPVYGPPGGRLR</sequence>
<proteinExistence type="predicted"/>
<dbReference type="Proteomes" id="UP000195877">
    <property type="component" value="Chromosome 1"/>
</dbReference>
<organism evidence="1 2">
    <name type="scientific">Xanthomonas fragariae</name>
    <dbReference type="NCBI Taxonomy" id="48664"/>
    <lineage>
        <taxon>Bacteria</taxon>
        <taxon>Pseudomonadati</taxon>
        <taxon>Pseudomonadota</taxon>
        <taxon>Gammaproteobacteria</taxon>
        <taxon>Lysobacterales</taxon>
        <taxon>Lysobacteraceae</taxon>
        <taxon>Xanthomonas</taxon>
    </lineage>
</organism>
<evidence type="ECO:0000313" key="2">
    <source>
        <dbReference type="Proteomes" id="UP000195877"/>
    </source>
</evidence>
<name>A0ABY1RNK8_9XANT</name>
<keyword evidence="2" id="KW-1185">Reference proteome</keyword>
<dbReference type="EMBL" id="LT853882">
    <property type="protein sequence ID" value="SMQ98858.1"/>
    <property type="molecule type" value="Genomic_DNA"/>
</dbReference>
<evidence type="ECO:0000313" key="1">
    <source>
        <dbReference type="EMBL" id="SMQ98858.1"/>
    </source>
</evidence>
<reference evidence="1 2" key="1">
    <citation type="submission" date="2017-05" db="EMBL/GenBank/DDBJ databases">
        <authorList>
            <person name="Blom J."/>
        </authorList>
    </citation>
    <scope>NUCLEOTIDE SEQUENCE [LARGE SCALE GENOMIC DNA]</scope>
    <source>
        <strain evidence="1">PD885</strain>
    </source>
</reference>
<gene>
    <name evidence="1" type="ORF">PD885_01610</name>
</gene>
<accession>A0ABY1RNK8</accession>